<dbReference type="AlphaFoldDB" id="A0A8H6VT86"/>
<dbReference type="Gene3D" id="3.90.25.10">
    <property type="entry name" value="UDP-galactose 4-epimerase, domain 1"/>
    <property type="match status" value="1"/>
</dbReference>
<dbReference type="PANTHER" id="PTHR47706">
    <property type="entry name" value="NMRA-LIKE FAMILY PROTEIN"/>
    <property type="match status" value="1"/>
</dbReference>
<proteinExistence type="inferred from homology"/>
<keyword evidence="3" id="KW-0560">Oxidoreductase</keyword>
<evidence type="ECO:0000313" key="7">
    <source>
        <dbReference type="Proteomes" id="UP000660729"/>
    </source>
</evidence>
<dbReference type="EMBL" id="JABCIY010000004">
    <property type="protein sequence ID" value="KAF7197930.1"/>
    <property type="molecule type" value="Genomic_DNA"/>
</dbReference>
<name>A0A8H6VT86_9PEZI</name>
<evidence type="ECO:0000259" key="5">
    <source>
        <dbReference type="Pfam" id="PF05368"/>
    </source>
</evidence>
<organism evidence="6 7">
    <name type="scientific">Pseudocercospora fuligena</name>
    <dbReference type="NCBI Taxonomy" id="685502"/>
    <lineage>
        <taxon>Eukaryota</taxon>
        <taxon>Fungi</taxon>
        <taxon>Dikarya</taxon>
        <taxon>Ascomycota</taxon>
        <taxon>Pezizomycotina</taxon>
        <taxon>Dothideomycetes</taxon>
        <taxon>Dothideomycetidae</taxon>
        <taxon>Mycosphaerellales</taxon>
        <taxon>Mycosphaerellaceae</taxon>
        <taxon>Pseudocercospora</taxon>
    </lineage>
</organism>
<evidence type="ECO:0000256" key="4">
    <source>
        <dbReference type="SAM" id="MobiDB-lite"/>
    </source>
</evidence>
<dbReference type="Pfam" id="PF05368">
    <property type="entry name" value="NmrA"/>
    <property type="match status" value="1"/>
</dbReference>
<reference evidence="6" key="1">
    <citation type="submission" date="2020-04" db="EMBL/GenBank/DDBJ databases">
        <title>Draft genome resource of the tomato pathogen Pseudocercospora fuligena.</title>
        <authorList>
            <person name="Zaccaron A."/>
        </authorList>
    </citation>
    <scope>NUCLEOTIDE SEQUENCE</scope>
    <source>
        <strain evidence="6">PF001</strain>
    </source>
</reference>
<accession>A0A8H6VT86</accession>
<evidence type="ECO:0000256" key="3">
    <source>
        <dbReference type="ARBA" id="ARBA00023002"/>
    </source>
</evidence>
<dbReference type="OrthoDB" id="10000533at2759"/>
<dbReference type="Proteomes" id="UP000660729">
    <property type="component" value="Unassembled WGS sequence"/>
</dbReference>
<dbReference type="CDD" id="cd05259">
    <property type="entry name" value="PCBER_SDR_a"/>
    <property type="match status" value="1"/>
</dbReference>
<comment type="similarity">
    <text evidence="1">Belongs to the NmrA-type oxidoreductase family. Isoflavone reductase subfamily.</text>
</comment>
<dbReference type="InterPro" id="IPR051609">
    <property type="entry name" value="NmrA/Isoflavone_reductase-like"/>
</dbReference>
<feature type="region of interest" description="Disordered" evidence="4">
    <location>
        <begin position="316"/>
        <end position="336"/>
    </location>
</feature>
<sequence>MVTVALAGATTGFGLTILRTFIHLNQDNRHKIVLLSRSPQPDFAKQGIDVRPVDYSNHEELVKALQGVHTLLSTIGGSLTGLLDAQLNLIKAAEEAGVKRWAPSEYAGKAYEGVDLYRPKAVVWEATQKSKLEYTRFSCGLFMSLLATGTPKPPTEVGRREGGKTGEEEALSGLRPWNFVVNIRAGTADIAGDGSAPMVFTDMRDIAKFVWNALDMEKWPADLGMRGDVKSYKEIVAIFEEVQGRKWLTKENSDEDLLEEAKDPNKTFYNQGRVALAKGWGMVGDELNKAFPDIKPITCEEFIDKWWKGEKFGEPEWTEGKAFGQRDFEGNAPPRE</sequence>
<keyword evidence="2" id="KW-0521">NADP</keyword>
<evidence type="ECO:0000313" key="6">
    <source>
        <dbReference type="EMBL" id="KAF7197930.1"/>
    </source>
</evidence>
<dbReference type="SUPFAM" id="SSF51735">
    <property type="entry name" value="NAD(P)-binding Rossmann-fold domains"/>
    <property type="match status" value="1"/>
</dbReference>
<dbReference type="InterPro" id="IPR036291">
    <property type="entry name" value="NAD(P)-bd_dom_sf"/>
</dbReference>
<dbReference type="InterPro" id="IPR008030">
    <property type="entry name" value="NmrA-like"/>
</dbReference>
<dbReference type="InterPro" id="IPR045312">
    <property type="entry name" value="PCBER-like"/>
</dbReference>
<gene>
    <name evidence="6" type="ORF">HII31_00644</name>
</gene>
<comment type="caution">
    <text evidence="6">The sequence shown here is derived from an EMBL/GenBank/DDBJ whole genome shotgun (WGS) entry which is preliminary data.</text>
</comment>
<dbReference type="GO" id="GO:0016491">
    <property type="term" value="F:oxidoreductase activity"/>
    <property type="evidence" value="ECO:0007669"/>
    <property type="project" value="UniProtKB-KW"/>
</dbReference>
<dbReference type="PANTHER" id="PTHR47706:SF4">
    <property type="entry name" value="NMRA-LIKE DOMAIN-CONTAINING PROTEIN"/>
    <property type="match status" value="1"/>
</dbReference>
<evidence type="ECO:0000256" key="2">
    <source>
        <dbReference type="ARBA" id="ARBA00022857"/>
    </source>
</evidence>
<keyword evidence="7" id="KW-1185">Reference proteome</keyword>
<evidence type="ECO:0000256" key="1">
    <source>
        <dbReference type="ARBA" id="ARBA00005725"/>
    </source>
</evidence>
<feature type="domain" description="NmrA-like" evidence="5">
    <location>
        <begin position="3"/>
        <end position="260"/>
    </location>
</feature>
<protein>
    <submittedName>
        <fullName evidence="6">Oxidoreductase BOA1</fullName>
    </submittedName>
</protein>
<dbReference type="Gene3D" id="3.40.50.720">
    <property type="entry name" value="NAD(P)-binding Rossmann-like Domain"/>
    <property type="match status" value="1"/>
</dbReference>
<feature type="compositionally biased region" description="Basic and acidic residues" evidence="4">
    <location>
        <begin position="324"/>
        <end position="336"/>
    </location>
</feature>